<gene>
    <name evidence="1" type="ORF">DC3_04500</name>
</gene>
<dbReference type="RefSeq" id="WP_146881944.1">
    <property type="nucleotide sequence ID" value="NZ_BJXB01000001.1"/>
</dbReference>
<evidence type="ECO:0000313" key="1">
    <source>
        <dbReference type="EMBL" id="GEM44815.1"/>
    </source>
</evidence>
<reference evidence="1 2" key="1">
    <citation type="submission" date="2019-07" db="EMBL/GenBank/DDBJ databases">
        <title>Whole genome shotgun sequence of Deinococcus cellulosilyticus NBRC 106333.</title>
        <authorList>
            <person name="Hosoyama A."/>
            <person name="Uohara A."/>
            <person name="Ohji S."/>
            <person name="Ichikawa N."/>
        </authorList>
    </citation>
    <scope>NUCLEOTIDE SEQUENCE [LARGE SCALE GENOMIC DNA]</scope>
    <source>
        <strain evidence="1 2">NBRC 106333</strain>
    </source>
</reference>
<dbReference type="OrthoDB" id="75132at2"/>
<proteinExistence type="predicted"/>
<dbReference type="AlphaFoldDB" id="A0A511MW61"/>
<organism evidence="1 2">
    <name type="scientific">Deinococcus cellulosilyticus (strain DSM 18568 / NBRC 106333 / KACC 11606 / 5516J-15)</name>
    <dbReference type="NCBI Taxonomy" id="1223518"/>
    <lineage>
        <taxon>Bacteria</taxon>
        <taxon>Thermotogati</taxon>
        <taxon>Deinococcota</taxon>
        <taxon>Deinococci</taxon>
        <taxon>Deinococcales</taxon>
        <taxon>Deinococcaceae</taxon>
        <taxon>Deinococcus</taxon>
    </lineage>
</organism>
<keyword evidence="2" id="KW-1185">Reference proteome</keyword>
<dbReference type="InterPro" id="IPR011990">
    <property type="entry name" value="TPR-like_helical_dom_sf"/>
</dbReference>
<accession>A0A511MW61</accession>
<sequence>MQTELLHIISIPRLFDSTLVQTTKAGELALLDMLCQLQTLPDPCPVALARIGWLLFQLDRNGEARAVLEKTPGMLAKGYLARVLLECTPTVAQKEMFLEWMKNVVRSVDTGPDLEGCCHLDFACAIMLTTLQRPEEAAKYLTSAEHYAELTGLNTVLANAKFQQARALFFQNSWHQAAQKFSQAAGIKNASAFLTAASERMLFWSLVLGGTAVPVDAPANVKMAHAALWGQQLPGEISNLEIRDVACAWVACRNLLDYSTAKFPVHRGPRILKNQNTLLQELLKVEPNPTSPNPARDRLVLPLRLLGLALVGDSRTLDAAQQLQDLTFEEDVLKCIRTFALIQSSVWSRTILFSSLDISALLETWTVCTFDQRSLLEFFVAEFCPSVPFILEGHLHISPRKDKPTAVMGSEGVFLSGMPITYPLAPLKRYLAGLHTTNDIKKLEENTIKTAYRLHFEDLAKPVQKRVFQAISEMVELSNVR</sequence>
<evidence type="ECO:0000313" key="2">
    <source>
        <dbReference type="Proteomes" id="UP000321306"/>
    </source>
</evidence>
<dbReference type="SUPFAM" id="SSF48452">
    <property type="entry name" value="TPR-like"/>
    <property type="match status" value="1"/>
</dbReference>
<protein>
    <submittedName>
        <fullName evidence="1">Uncharacterized protein</fullName>
    </submittedName>
</protein>
<dbReference type="Proteomes" id="UP000321306">
    <property type="component" value="Unassembled WGS sequence"/>
</dbReference>
<name>A0A511MW61_DEIC1</name>
<comment type="caution">
    <text evidence="1">The sequence shown here is derived from an EMBL/GenBank/DDBJ whole genome shotgun (WGS) entry which is preliminary data.</text>
</comment>
<dbReference type="EMBL" id="BJXB01000001">
    <property type="protein sequence ID" value="GEM44815.1"/>
    <property type="molecule type" value="Genomic_DNA"/>
</dbReference>